<feature type="signal peptide" evidence="3">
    <location>
        <begin position="1"/>
        <end position="21"/>
    </location>
</feature>
<dbReference type="InterPro" id="IPR038514">
    <property type="entry name" value="AAR2_C_sf"/>
</dbReference>
<reference evidence="7" key="1">
    <citation type="submission" date="2020-01" db="EMBL/GenBank/DDBJ databases">
        <authorList>
            <consortium name="DOE Joint Genome Institute"/>
            <person name="Haridas S."/>
            <person name="Albert R."/>
            <person name="Binder M."/>
            <person name="Bloem J."/>
            <person name="Labutti K."/>
            <person name="Salamov A."/>
            <person name="Andreopoulos B."/>
            <person name="Baker S.E."/>
            <person name="Barry K."/>
            <person name="Bills G."/>
            <person name="Bluhm B.H."/>
            <person name="Cannon C."/>
            <person name="Castanera R."/>
            <person name="Culley D.E."/>
            <person name="Daum C."/>
            <person name="Ezra D."/>
            <person name="Gonzalez J.B."/>
            <person name="Henrissat B."/>
            <person name="Kuo A."/>
            <person name="Liang C."/>
            <person name="Lipzen A."/>
            <person name="Lutzoni F."/>
            <person name="Magnuson J."/>
            <person name="Mondo S."/>
            <person name="Nolan M."/>
            <person name="Ohm R."/>
            <person name="Pangilinan J."/>
            <person name="Park H.-J."/>
            <person name="Ramirez L."/>
            <person name="Alfaro M."/>
            <person name="Sun H."/>
            <person name="Tritt A."/>
            <person name="Yoshinaga Y."/>
            <person name="Zwiers L.-H."/>
            <person name="Turgeon B.G."/>
            <person name="Goodwin S.B."/>
            <person name="Spatafora J.W."/>
            <person name="Crous P.W."/>
            <person name="Grigoriev I.V."/>
        </authorList>
    </citation>
    <scope>NUCLEOTIDE SEQUENCE</scope>
    <source>
        <strain evidence="7">CBS 342.82</strain>
    </source>
</reference>
<dbReference type="InterPro" id="IPR038516">
    <property type="entry name" value="AAR2_N_sf"/>
</dbReference>
<dbReference type="OrthoDB" id="201752at2759"/>
<keyword evidence="6" id="KW-1185">Reference proteome</keyword>
<sequence length="494" mass="54982">MESANSPVLLLLDLTPAALVGIDLLSFTTTPRFRGVKGVPSGLHFTYTGANAVFSERHGLWFNITSVKSDDSQQPLVIARWDDNNENLLADTDATENLRWRANLGEFWREALTPYRQSSATSENGEVENWMTLTSCITPGLMNRIIGSSRWNLSSGSSAVQDIEAIPGFSVSEISAEYQRDQILHFLAINLKQTWRPGATGRERSEAAQDRSWALLNLTPDLDEIIGELQFCFLMLLTLNNFSCLEQWKRLLELIFTSTTAVAQQPDFFIRAIAALRLQLQHCKDAEGGLIDLADEGGSLLGSLLIRFRRGLERSTMTGGNASDVIDELDDLEDYLREQHGWQFGGNFARSGMLEFEDGEQVRATTTAYDEDDEIGEFAPEIVDLTPEQLRMIGGGGHMAAAHSLEGGIAIQGSDWGTRRSKSMGKGLFVEDRTVQRFVVDQDGSSDDDDHGDGHEDDVDDENERVAHLKPAKSEDEESEEEETQDLEDMDSRY</sequence>
<reference evidence="7" key="2">
    <citation type="submission" date="2020-04" db="EMBL/GenBank/DDBJ databases">
        <authorList>
            <consortium name="NCBI Genome Project"/>
        </authorList>
    </citation>
    <scope>NUCLEOTIDE SEQUENCE</scope>
    <source>
        <strain evidence="7">CBS 342.82</strain>
    </source>
</reference>
<dbReference type="RefSeq" id="XP_033458014.1">
    <property type="nucleotide sequence ID" value="XM_033605270.1"/>
</dbReference>
<organism evidence="7">
    <name type="scientific">Dissoconium aciculare CBS 342.82</name>
    <dbReference type="NCBI Taxonomy" id="1314786"/>
    <lineage>
        <taxon>Eukaryota</taxon>
        <taxon>Fungi</taxon>
        <taxon>Dikarya</taxon>
        <taxon>Ascomycota</taxon>
        <taxon>Pezizomycotina</taxon>
        <taxon>Dothideomycetes</taxon>
        <taxon>Dothideomycetidae</taxon>
        <taxon>Mycosphaerellales</taxon>
        <taxon>Dissoconiaceae</taxon>
        <taxon>Dissoconium</taxon>
    </lineage>
</organism>
<evidence type="ECO:0000256" key="1">
    <source>
        <dbReference type="ARBA" id="ARBA00006281"/>
    </source>
</evidence>
<dbReference type="Pfam" id="PF05282">
    <property type="entry name" value="AAR2"/>
    <property type="match status" value="1"/>
</dbReference>
<keyword evidence="3" id="KW-0732">Signal</keyword>
<dbReference type="CDD" id="cd13777">
    <property type="entry name" value="Aar2_N"/>
    <property type="match status" value="1"/>
</dbReference>
<dbReference type="GeneID" id="54363070"/>
<evidence type="ECO:0000313" key="7">
    <source>
        <dbReference type="RefSeq" id="XP_033458014.1"/>
    </source>
</evidence>
<feature type="domain" description="AAR2 C-terminal" evidence="4">
    <location>
        <begin position="186"/>
        <end position="344"/>
    </location>
</feature>
<dbReference type="Pfam" id="PF20981">
    <property type="entry name" value="AAR2_1st"/>
    <property type="match status" value="1"/>
</dbReference>
<dbReference type="Gene3D" id="1.25.40.550">
    <property type="entry name" value="Aar2, C-terminal domain-like"/>
    <property type="match status" value="1"/>
</dbReference>
<dbReference type="PANTHER" id="PTHR12689:SF4">
    <property type="entry name" value="PROTEIN AAR2 HOMOLOG"/>
    <property type="match status" value="1"/>
</dbReference>
<evidence type="ECO:0008006" key="8">
    <source>
        <dbReference type="Google" id="ProtNLM"/>
    </source>
</evidence>
<dbReference type="InterPro" id="IPR007946">
    <property type="entry name" value="AAR2"/>
</dbReference>
<dbReference type="InterPro" id="IPR033648">
    <property type="entry name" value="AAR2_C"/>
</dbReference>
<feature type="chain" id="PRO_5026920757" description="AAR2-domain-containing protein" evidence="3">
    <location>
        <begin position="22"/>
        <end position="494"/>
    </location>
</feature>
<feature type="domain" description="AAR2 N-terminal" evidence="5">
    <location>
        <begin position="6"/>
        <end position="147"/>
    </location>
</feature>
<dbReference type="GO" id="GO:0000244">
    <property type="term" value="P:spliceosomal tri-snRNP complex assembly"/>
    <property type="evidence" value="ECO:0007669"/>
    <property type="project" value="TreeGrafter"/>
</dbReference>
<evidence type="ECO:0000256" key="2">
    <source>
        <dbReference type="SAM" id="MobiDB-lite"/>
    </source>
</evidence>
<evidence type="ECO:0000259" key="5">
    <source>
        <dbReference type="Pfam" id="PF20981"/>
    </source>
</evidence>
<dbReference type="Gene3D" id="2.60.34.20">
    <property type="match status" value="1"/>
</dbReference>
<reference evidence="7" key="3">
    <citation type="submission" date="2025-08" db="UniProtKB">
        <authorList>
            <consortium name="RefSeq"/>
        </authorList>
    </citation>
    <scope>IDENTIFICATION</scope>
    <source>
        <strain evidence="7">CBS 342.82</strain>
    </source>
</reference>
<gene>
    <name evidence="7" type="ORF">K489DRAFT_382024</name>
</gene>
<protein>
    <recommendedName>
        <fullName evidence="8">AAR2-domain-containing protein</fullName>
    </recommendedName>
</protein>
<accession>A0A6J3LZ88</accession>
<dbReference type="Proteomes" id="UP000504637">
    <property type="component" value="Unplaced"/>
</dbReference>
<evidence type="ECO:0000256" key="3">
    <source>
        <dbReference type="SAM" id="SignalP"/>
    </source>
</evidence>
<name>A0A6J3LZ88_9PEZI</name>
<dbReference type="InterPro" id="IPR033647">
    <property type="entry name" value="Aar2_N"/>
</dbReference>
<dbReference type="AlphaFoldDB" id="A0A6J3LZ88"/>
<dbReference type="PANTHER" id="PTHR12689">
    <property type="entry name" value="A1 CISTRON SPLICING FACTOR AAR2-RELATED"/>
    <property type="match status" value="1"/>
</dbReference>
<feature type="compositionally biased region" description="Acidic residues" evidence="2">
    <location>
        <begin position="475"/>
        <end position="494"/>
    </location>
</feature>
<proteinExistence type="inferred from homology"/>
<comment type="similarity">
    <text evidence="1">Belongs to the AAR2 family.</text>
</comment>
<feature type="compositionally biased region" description="Acidic residues" evidence="2">
    <location>
        <begin position="444"/>
        <end position="463"/>
    </location>
</feature>
<feature type="region of interest" description="Disordered" evidence="2">
    <location>
        <begin position="442"/>
        <end position="494"/>
    </location>
</feature>
<evidence type="ECO:0000259" key="4">
    <source>
        <dbReference type="Pfam" id="PF05282"/>
    </source>
</evidence>
<evidence type="ECO:0000313" key="6">
    <source>
        <dbReference type="Proteomes" id="UP000504637"/>
    </source>
</evidence>
<dbReference type="CDD" id="cd13778">
    <property type="entry name" value="Aar2_C"/>
    <property type="match status" value="1"/>
</dbReference>